<evidence type="ECO:0000256" key="1">
    <source>
        <dbReference type="ARBA" id="ARBA00004496"/>
    </source>
</evidence>
<comment type="subcellular location">
    <subcellularLocation>
        <location evidence="1">Cytoplasm</location>
    </subcellularLocation>
</comment>
<accession>A0A6A6KW27</accession>
<protein>
    <submittedName>
        <fullName evidence="7">Uncharacterized protein</fullName>
    </submittedName>
</protein>
<keyword evidence="3" id="KW-0963">Cytoplasm</keyword>
<organism evidence="7 8">
    <name type="scientific">Hevea brasiliensis</name>
    <name type="common">Para rubber tree</name>
    <name type="synonym">Siphonia brasiliensis</name>
    <dbReference type="NCBI Taxonomy" id="3981"/>
    <lineage>
        <taxon>Eukaryota</taxon>
        <taxon>Viridiplantae</taxon>
        <taxon>Streptophyta</taxon>
        <taxon>Embryophyta</taxon>
        <taxon>Tracheophyta</taxon>
        <taxon>Spermatophyta</taxon>
        <taxon>Magnoliopsida</taxon>
        <taxon>eudicotyledons</taxon>
        <taxon>Gunneridae</taxon>
        <taxon>Pentapetalae</taxon>
        <taxon>rosids</taxon>
        <taxon>fabids</taxon>
        <taxon>Malpighiales</taxon>
        <taxon>Euphorbiaceae</taxon>
        <taxon>Crotonoideae</taxon>
        <taxon>Micrandreae</taxon>
        <taxon>Hevea</taxon>
    </lineage>
</organism>
<evidence type="ECO:0000259" key="6">
    <source>
        <dbReference type="Pfam" id="PF25320"/>
    </source>
</evidence>
<name>A0A6A6KW27_HEVBR</name>
<dbReference type="AlphaFoldDB" id="A0A6A6KW27"/>
<comment type="similarity">
    <text evidence="2">Belongs to the TEL2 family.</text>
</comment>
<reference evidence="7 8" key="1">
    <citation type="journal article" date="2020" name="Mol. Plant">
        <title>The Chromosome-Based Rubber Tree Genome Provides New Insights into Spurge Genome Evolution and Rubber Biosynthesis.</title>
        <authorList>
            <person name="Liu J."/>
            <person name="Shi C."/>
            <person name="Shi C.C."/>
            <person name="Li W."/>
            <person name="Zhang Q.J."/>
            <person name="Zhang Y."/>
            <person name="Li K."/>
            <person name="Lu H.F."/>
            <person name="Shi C."/>
            <person name="Zhu S.T."/>
            <person name="Xiao Z.Y."/>
            <person name="Nan H."/>
            <person name="Yue Y."/>
            <person name="Zhu X.G."/>
            <person name="Wu Y."/>
            <person name="Hong X.N."/>
            <person name="Fan G.Y."/>
            <person name="Tong Y."/>
            <person name="Zhang D."/>
            <person name="Mao C.L."/>
            <person name="Liu Y.L."/>
            <person name="Hao S.J."/>
            <person name="Liu W.Q."/>
            <person name="Lv M.Q."/>
            <person name="Zhang H.B."/>
            <person name="Liu Y."/>
            <person name="Hu-Tang G.R."/>
            <person name="Wang J.P."/>
            <person name="Wang J.H."/>
            <person name="Sun Y.H."/>
            <person name="Ni S.B."/>
            <person name="Chen W.B."/>
            <person name="Zhang X.C."/>
            <person name="Jiao Y.N."/>
            <person name="Eichler E.E."/>
            <person name="Li G.H."/>
            <person name="Liu X."/>
            <person name="Gao L.Z."/>
        </authorList>
    </citation>
    <scope>NUCLEOTIDE SEQUENCE [LARGE SCALE GENOMIC DNA]</scope>
    <source>
        <strain evidence="8">cv. GT1</strain>
        <tissue evidence="7">Leaf</tissue>
    </source>
</reference>
<evidence type="ECO:0000256" key="3">
    <source>
        <dbReference type="ARBA" id="ARBA00022490"/>
    </source>
</evidence>
<dbReference type="Proteomes" id="UP000467840">
    <property type="component" value="Chromosome 13"/>
</dbReference>
<evidence type="ECO:0000256" key="2">
    <source>
        <dbReference type="ARBA" id="ARBA00006133"/>
    </source>
</evidence>
<dbReference type="Pfam" id="PF25320">
    <property type="entry name" value="TELO2_ARM"/>
    <property type="match status" value="1"/>
</dbReference>
<dbReference type="GO" id="GO:0005829">
    <property type="term" value="C:cytosol"/>
    <property type="evidence" value="ECO:0007669"/>
    <property type="project" value="TreeGrafter"/>
</dbReference>
<comment type="caution">
    <text evidence="7">The sequence shown here is derived from an EMBL/GenBank/DDBJ whole genome shotgun (WGS) entry which is preliminary data.</text>
</comment>
<dbReference type="GO" id="GO:0051879">
    <property type="term" value="F:Hsp90 protein binding"/>
    <property type="evidence" value="ECO:0007669"/>
    <property type="project" value="TreeGrafter"/>
</dbReference>
<proteinExistence type="inferred from homology"/>
<dbReference type="PANTHER" id="PTHR15830">
    <property type="entry name" value="TELOMERE LENGTH REGULATION PROTEIN TEL2 FAMILY MEMBER"/>
    <property type="match status" value="1"/>
</dbReference>
<dbReference type="InterPro" id="IPR051970">
    <property type="entry name" value="TEL2_Regulation"/>
</dbReference>
<feature type="domain" description="TELO2 ARM repeat" evidence="6">
    <location>
        <begin position="238"/>
        <end position="478"/>
    </location>
</feature>
<evidence type="ECO:0000256" key="4">
    <source>
        <dbReference type="SAM" id="MobiDB-lite"/>
    </source>
</evidence>
<evidence type="ECO:0000313" key="8">
    <source>
        <dbReference type="Proteomes" id="UP000467840"/>
    </source>
</evidence>
<dbReference type="InterPro" id="IPR019337">
    <property type="entry name" value="Telomere_length_regulation_dom"/>
</dbReference>
<dbReference type="GO" id="GO:0051083">
    <property type="term" value="P:'de novo' cotranslational protein folding"/>
    <property type="evidence" value="ECO:0007669"/>
    <property type="project" value="TreeGrafter"/>
</dbReference>
<dbReference type="PANTHER" id="PTHR15830:SF10">
    <property type="entry name" value="TELOMERE LENGTH REGULATION PROTEIN TEL2 HOMOLOG"/>
    <property type="match status" value="1"/>
</dbReference>
<dbReference type="GO" id="GO:0042162">
    <property type="term" value="F:telomeric DNA binding"/>
    <property type="evidence" value="ECO:0007669"/>
    <property type="project" value="TreeGrafter"/>
</dbReference>
<dbReference type="Gene3D" id="1.25.40.720">
    <property type="entry name" value="Telomere length regulation protein 2, C-terminal domain"/>
    <property type="match status" value="1"/>
</dbReference>
<feature type="domain" description="Telomere length regulation protein conserved" evidence="5">
    <location>
        <begin position="564"/>
        <end position="675"/>
    </location>
</feature>
<dbReference type="Pfam" id="PF10193">
    <property type="entry name" value="Telomere_reg-2"/>
    <property type="match status" value="1"/>
</dbReference>
<dbReference type="EMBL" id="JAAGAX010000014">
    <property type="protein sequence ID" value="KAF2293222.1"/>
    <property type="molecule type" value="Genomic_DNA"/>
</dbReference>
<feature type="region of interest" description="Disordered" evidence="4">
    <location>
        <begin position="485"/>
        <end position="553"/>
    </location>
</feature>
<evidence type="ECO:0000313" key="7">
    <source>
        <dbReference type="EMBL" id="KAF2293222.1"/>
    </source>
</evidence>
<keyword evidence="8" id="KW-1185">Reference proteome</keyword>
<dbReference type="InterPro" id="IPR038528">
    <property type="entry name" value="TEL2_C_sf"/>
</dbReference>
<evidence type="ECO:0000259" key="5">
    <source>
        <dbReference type="Pfam" id="PF10193"/>
    </source>
</evidence>
<sequence length="901" mass="100768">MELTISAMARTGLPLRSFRGLGSLDEGYREQVLNANIPSAEEREEWWQAFYRGAAFPTLARVLLFDVASNWLPCFPYSAKERVYDAFFVSGLSTEVVQILVPCLQPNGNDNLDVNAVQSNSERLLLLCFLENDGVVQMAREFGSAHQSSDFTSAQLKPVLSRVAQIVASIPDKARPKASTSLSSHFFFKHITLQLLDEVQERVKNLPKEAIFNESGSDVTMLFVGETFSRICRRGFSDVLLGEVIPQVLGDVQWCLSSCSDPATEEAFEANPRSQFWLRMMEAINDSYAVERMSEQLLHQLAIEQATNIEAYWTLWILFYRVIKNQPSVRSMFVYKFLLWKVFPICCLRWIIQFAVLECPPVANSLTKGCDAHVLLDTVQRLVTAWSKREFVQSAPVEQQAYVTAAIGLCMELMSKEELDKSKDVMHSILQGVSCRLESPTHLIRKMASNIALVFSKVIDPKNPLYLDDSCIDETIDWEFGLTKPENRALPSSNENDEAKTLTISEPEKDLNYSRNNGIGRNNKASDRDEDDEACENSDSSSDSSLQPYDLTDDDTDLQKKFTQLVDVVGALRKSDDADGVERALDVAEKLVRASPDELTYVVGDLARTLVQVRCSDLAVEGEEESVEEKRQRALIALLVTCPFQSLDTLNKLLYSPNVDVSQRIMILDIMTEAAQELANAKSMKPKHQSTVLISTISENQPWFLPSSSGPPGAGAWKEVSETGTLLNYSNRYERELPPKPAAFMLPAMQGFDKKRHGVDLLGRDFIVLGKLIYMLGTCMRCASMHPEASALAPPLLDMLRSSILVSLHPSYVASAITEGNLEVSKGLEWIRFWALDIVESDVDKECYMMAMSCLQLHAEMALQASRAIETAETAFKAKNVGLPSILSKGTIRIPYSNVEY</sequence>
<dbReference type="InterPro" id="IPR057348">
    <property type="entry name" value="TELO2_ARM"/>
</dbReference>
<gene>
    <name evidence="7" type="ORF">GH714_040563</name>
</gene>